<dbReference type="PANTHER" id="PTHR43390">
    <property type="entry name" value="SIGNAL PEPTIDASE I"/>
    <property type="match status" value="1"/>
</dbReference>
<comment type="catalytic activity">
    <reaction evidence="1 7">
        <text>Cleavage of hydrophobic, N-terminal signal or leader sequences from secreted and periplasmic proteins.</text>
        <dbReference type="EC" id="3.4.21.89"/>
    </reaction>
</comment>
<dbReference type="InterPro" id="IPR019533">
    <property type="entry name" value="Peptidase_S26"/>
</dbReference>
<evidence type="ECO:0000256" key="7">
    <source>
        <dbReference type="RuleBase" id="RU362042"/>
    </source>
</evidence>
<dbReference type="PROSITE" id="PS00761">
    <property type="entry name" value="SPASE_I_3"/>
    <property type="match status" value="1"/>
</dbReference>
<feature type="domain" description="Peptidase S26" evidence="8">
    <location>
        <begin position="344"/>
        <end position="382"/>
    </location>
</feature>
<evidence type="ECO:0000256" key="1">
    <source>
        <dbReference type="ARBA" id="ARBA00000677"/>
    </source>
</evidence>
<keyword evidence="10" id="KW-1185">Reference proteome</keyword>
<comment type="similarity">
    <text evidence="2 7">Belongs to the peptidase S26 family.</text>
</comment>
<name>A0A2M9CUE8_9BACT</name>
<gene>
    <name evidence="9" type="ORF">BXY57_1078</name>
</gene>
<dbReference type="GO" id="GO:0004252">
    <property type="term" value="F:serine-type endopeptidase activity"/>
    <property type="evidence" value="ECO:0007669"/>
    <property type="project" value="InterPro"/>
</dbReference>
<evidence type="ECO:0000313" key="10">
    <source>
        <dbReference type="Proteomes" id="UP000230000"/>
    </source>
</evidence>
<dbReference type="InterPro" id="IPR019758">
    <property type="entry name" value="Pept_S26A_signal_pept_1_CS"/>
</dbReference>
<feature type="transmembrane region" description="Helical" evidence="7">
    <location>
        <begin position="27"/>
        <end position="46"/>
    </location>
</feature>
<keyword evidence="7" id="KW-1133">Transmembrane helix</keyword>
<proteinExistence type="inferred from homology"/>
<evidence type="ECO:0000313" key="9">
    <source>
        <dbReference type="EMBL" id="PJJ75499.1"/>
    </source>
</evidence>
<accession>A0A2M9CUE8</accession>
<evidence type="ECO:0000256" key="5">
    <source>
        <dbReference type="ARBA" id="ARBA00022801"/>
    </source>
</evidence>
<protein>
    <recommendedName>
        <fullName evidence="4 7">Signal peptidase I</fullName>
        <ecNumber evidence="3 7">3.4.21.89</ecNumber>
    </recommendedName>
</protein>
<dbReference type="RefSeq" id="WP_100314101.1">
    <property type="nucleotide sequence ID" value="NZ_PGFG01000001.1"/>
</dbReference>
<comment type="caution">
    <text evidence="9">The sequence shown here is derived from an EMBL/GenBank/DDBJ whole genome shotgun (WGS) entry which is preliminary data.</text>
</comment>
<feature type="active site" evidence="6">
    <location>
        <position position="55"/>
    </location>
</feature>
<sequence>MKTSSSVSHSKHPDKRVKKKKSALREWTEALIFAIIAATIIRTFFFEAYTIPTPSMEKTLLVNDFLFVNKISYGPRLPMTPLAIPFTLNTFPIFHFKSYSDWPHFGYHRLPGFTHVKRNDVVVFNYPEGDTVVLQTQETDSYYRLVRHYGRANVWNNPNFTIVTRPVDRMENYIKRCVAVSGDTLQLIHGKVYVNGQLQPDPPEMEKFYQVVTNSTPFNTNRLNDLGIDMPLDIQQAGDRLIYYFDLTKDEADALKAFSNVISIRPQIDTTVDPDAFPFDTTHFKWSRDNYGPIYIPKKGATVKLDTSNLALYKRLITTYEHHKLEAKDGKIFIDDKPADHYTFEMNYYWMMGDNRDNSLDSRYWGFVPEDHIVGKAWFIWFSYDAHGIRWRRLFKAIH</sequence>
<dbReference type="EC" id="3.4.21.89" evidence="3 7"/>
<dbReference type="GO" id="GO:0009003">
    <property type="term" value="F:signal peptidase activity"/>
    <property type="evidence" value="ECO:0007669"/>
    <property type="project" value="UniProtKB-EC"/>
</dbReference>
<keyword evidence="5 7" id="KW-0378">Hydrolase</keyword>
<dbReference type="GO" id="GO:0006465">
    <property type="term" value="P:signal peptide processing"/>
    <property type="evidence" value="ECO:0007669"/>
    <property type="project" value="InterPro"/>
</dbReference>
<evidence type="ECO:0000259" key="8">
    <source>
        <dbReference type="Pfam" id="PF10502"/>
    </source>
</evidence>
<dbReference type="PRINTS" id="PR00727">
    <property type="entry name" value="LEADERPTASE"/>
</dbReference>
<keyword evidence="7" id="KW-0472">Membrane</keyword>
<evidence type="ECO:0000256" key="6">
    <source>
        <dbReference type="PIRSR" id="PIRSR600223-1"/>
    </source>
</evidence>
<feature type="domain" description="Peptidase S26" evidence="8">
    <location>
        <begin position="25"/>
        <end position="211"/>
    </location>
</feature>
<evidence type="ECO:0000256" key="3">
    <source>
        <dbReference type="ARBA" id="ARBA00013208"/>
    </source>
</evidence>
<keyword evidence="7" id="KW-0812">Transmembrane</keyword>
<reference evidence="9 10" key="1">
    <citation type="submission" date="2017-11" db="EMBL/GenBank/DDBJ databases">
        <title>Genomic Encyclopedia of Archaeal and Bacterial Type Strains, Phase II (KMG-II): From Individual Species to Whole Genera.</title>
        <authorList>
            <person name="Goeker M."/>
        </authorList>
    </citation>
    <scope>NUCLEOTIDE SEQUENCE [LARGE SCALE GENOMIC DNA]</scope>
    <source>
        <strain evidence="9 10">DSM 27268</strain>
    </source>
</reference>
<dbReference type="PANTHER" id="PTHR43390:SF1">
    <property type="entry name" value="CHLOROPLAST PROCESSING PEPTIDASE"/>
    <property type="match status" value="1"/>
</dbReference>
<comment type="subcellular location">
    <subcellularLocation>
        <location evidence="7">Membrane</location>
        <topology evidence="7">Single-pass type II membrane protein</topology>
    </subcellularLocation>
</comment>
<evidence type="ECO:0000256" key="2">
    <source>
        <dbReference type="ARBA" id="ARBA00009370"/>
    </source>
</evidence>
<dbReference type="EMBL" id="PGFG01000001">
    <property type="protein sequence ID" value="PJJ75499.1"/>
    <property type="molecule type" value="Genomic_DNA"/>
</dbReference>
<dbReference type="Pfam" id="PF10502">
    <property type="entry name" value="Peptidase_S26"/>
    <property type="match status" value="2"/>
</dbReference>
<dbReference type="GO" id="GO:0016020">
    <property type="term" value="C:membrane"/>
    <property type="evidence" value="ECO:0007669"/>
    <property type="project" value="UniProtKB-SubCell"/>
</dbReference>
<keyword evidence="7" id="KW-0645">Protease</keyword>
<organism evidence="9 10">
    <name type="scientific">Thermoflavifilum aggregans</name>
    <dbReference type="NCBI Taxonomy" id="454188"/>
    <lineage>
        <taxon>Bacteria</taxon>
        <taxon>Pseudomonadati</taxon>
        <taxon>Bacteroidota</taxon>
        <taxon>Chitinophagia</taxon>
        <taxon>Chitinophagales</taxon>
        <taxon>Chitinophagaceae</taxon>
        <taxon>Thermoflavifilum</taxon>
    </lineage>
</organism>
<feature type="active site" evidence="6">
    <location>
        <position position="175"/>
    </location>
</feature>
<dbReference type="CDD" id="cd06530">
    <property type="entry name" value="S26_SPase_I"/>
    <property type="match status" value="2"/>
</dbReference>
<dbReference type="AlphaFoldDB" id="A0A2M9CUE8"/>
<dbReference type="OrthoDB" id="9802919at2"/>
<dbReference type="Gene3D" id="2.10.109.10">
    <property type="entry name" value="Umud Fragment, subunit A"/>
    <property type="match status" value="2"/>
</dbReference>
<dbReference type="InterPro" id="IPR036286">
    <property type="entry name" value="LexA/Signal_pep-like_sf"/>
</dbReference>
<evidence type="ECO:0000256" key="4">
    <source>
        <dbReference type="ARBA" id="ARBA00019232"/>
    </source>
</evidence>
<dbReference type="SUPFAM" id="SSF51306">
    <property type="entry name" value="LexA/Signal peptidase"/>
    <property type="match status" value="1"/>
</dbReference>
<dbReference type="NCBIfam" id="TIGR02227">
    <property type="entry name" value="sigpep_I_bact"/>
    <property type="match status" value="2"/>
</dbReference>
<dbReference type="Proteomes" id="UP000230000">
    <property type="component" value="Unassembled WGS sequence"/>
</dbReference>
<dbReference type="InterPro" id="IPR000223">
    <property type="entry name" value="Pept_S26A_signal_pept_1"/>
</dbReference>